<feature type="compositionally biased region" description="Polar residues" evidence="1">
    <location>
        <begin position="749"/>
        <end position="760"/>
    </location>
</feature>
<feature type="region of interest" description="Disordered" evidence="1">
    <location>
        <begin position="262"/>
        <end position="343"/>
    </location>
</feature>
<gene>
    <name evidence="3" type="ORF">HRR80_005184</name>
</gene>
<dbReference type="PANTHER" id="PTHR40370:SF1">
    <property type="entry name" value="DUF3074 DOMAIN-CONTAINING PROTEIN"/>
    <property type="match status" value="1"/>
</dbReference>
<sequence length="760" mass="83906">MADLHSSLKALGPCNWSDIPQQKDELDQFLADLFENSQCIVESVPIPDPDPSLGKDGVSTNGAVASKASEIVASPARSPPPAQEYAALQKEWGKQIKLKPQENPLGLAVYKCPGKDGKGAWFARRSVHEGLGFSRFKRAFEREFPTSLDVKGSPGEGNIRGIGAETRVEEITVPNRGKIEVYQLSAQFPGPTTPRDFVTLLITSSRALKPHGEAEKKPELSPRHYMIISKPCNHPKTQPRDGFIRGQYESVEFIREIPRKLKSTTSSTDLSRLSREQERTPAQQHKDDGERQHDNGHLTVDNKRSAARSLSPGARKRSATVGVLGEPQKSKDAGEHYDPEQNPVEWIMVTRSDPGGSVPRWMVERGTPASICADAVKFLDWACQRDDDEDPSERGQLRPDANRRESFASWEANGTLAGIREQEGSLSAVADDQSQASATDARAHQETASEGKSSDESSQQSPASPSNLLGTVAETLGAYAPQVVRDHLPIATPRSGSSAEPTQSDEQHDPTRLDAQASAKRETENNDAASTISNTSFASADSHISSVDSRSVSSKSLSGRPESQLLQQHDKEIAKLAEQKAALEERFQQQKEKIISQAHKDTEKEQQALKKAEAKHERELKKQEEKHRKEIAKLEQKKQKEAKKLEEKKRKQQDKDEKARLIRERDEARAELDLLKKEQEIYIRQIGELQKENTMLVARIGKLEGSSSSIDSPPSSQRVRAMTAEAEGGRSRSSSLLGLKKKKNHDNDQNSNKAGRSSAG</sequence>
<comment type="caution">
    <text evidence="3">The sequence shown here is derived from an EMBL/GenBank/DDBJ whole genome shotgun (WGS) entry which is preliminary data.</text>
</comment>
<dbReference type="AlphaFoldDB" id="A0AAN6ET88"/>
<dbReference type="InterPro" id="IPR024500">
    <property type="entry name" value="DUF3074"/>
</dbReference>
<dbReference type="InterPro" id="IPR023393">
    <property type="entry name" value="START-like_dom_sf"/>
</dbReference>
<feature type="compositionally biased region" description="Basic and acidic residues" evidence="1">
    <location>
        <begin position="392"/>
        <end position="406"/>
    </location>
</feature>
<dbReference type="SUPFAM" id="SSF55961">
    <property type="entry name" value="Bet v1-like"/>
    <property type="match status" value="1"/>
</dbReference>
<evidence type="ECO:0000313" key="3">
    <source>
        <dbReference type="EMBL" id="KAJ8991132.1"/>
    </source>
</evidence>
<feature type="compositionally biased region" description="Polar residues" evidence="1">
    <location>
        <begin position="494"/>
        <end position="504"/>
    </location>
</feature>
<dbReference type="Proteomes" id="UP001161757">
    <property type="component" value="Unassembled WGS sequence"/>
</dbReference>
<evidence type="ECO:0000313" key="4">
    <source>
        <dbReference type="Proteomes" id="UP001161757"/>
    </source>
</evidence>
<feature type="region of interest" description="Disordered" evidence="1">
    <location>
        <begin position="385"/>
        <end position="571"/>
    </location>
</feature>
<dbReference type="Pfam" id="PF11274">
    <property type="entry name" value="DUF3074"/>
    <property type="match status" value="1"/>
</dbReference>
<dbReference type="Gene3D" id="3.30.530.20">
    <property type="match status" value="1"/>
</dbReference>
<feature type="compositionally biased region" description="Low complexity" evidence="1">
    <location>
        <begin position="427"/>
        <end position="440"/>
    </location>
</feature>
<feature type="domain" description="DUF3074" evidence="2">
    <location>
        <begin position="121"/>
        <end position="382"/>
    </location>
</feature>
<evidence type="ECO:0000259" key="2">
    <source>
        <dbReference type="Pfam" id="PF11274"/>
    </source>
</evidence>
<feature type="compositionally biased region" description="Low complexity" evidence="1">
    <location>
        <begin position="706"/>
        <end position="716"/>
    </location>
</feature>
<feature type="region of interest" description="Disordered" evidence="1">
    <location>
        <begin position="703"/>
        <end position="760"/>
    </location>
</feature>
<feature type="region of interest" description="Disordered" evidence="1">
    <location>
        <begin position="586"/>
        <end position="666"/>
    </location>
</feature>
<accession>A0AAN6ET88</accession>
<dbReference type="EMBL" id="JAJGCB010000009">
    <property type="protein sequence ID" value="KAJ8991132.1"/>
    <property type="molecule type" value="Genomic_DNA"/>
</dbReference>
<feature type="compositionally biased region" description="Low complexity" evidence="1">
    <location>
        <begin position="539"/>
        <end position="558"/>
    </location>
</feature>
<proteinExistence type="predicted"/>
<organism evidence="3 4">
    <name type="scientific">Exophiala dermatitidis</name>
    <name type="common">Black yeast-like fungus</name>
    <name type="synonym">Wangiella dermatitidis</name>
    <dbReference type="NCBI Taxonomy" id="5970"/>
    <lineage>
        <taxon>Eukaryota</taxon>
        <taxon>Fungi</taxon>
        <taxon>Dikarya</taxon>
        <taxon>Ascomycota</taxon>
        <taxon>Pezizomycotina</taxon>
        <taxon>Eurotiomycetes</taxon>
        <taxon>Chaetothyriomycetidae</taxon>
        <taxon>Chaetothyriales</taxon>
        <taxon>Herpotrichiellaceae</taxon>
        <taxon>Exophiala</taxon>
    </lineage>
</organism>
<feature type="compositionally biased region" description="Basic and acidic residues" evidence="1">
    <location>
        <begin position="441"/>
        <end position="455"/>
    </location>
</feature>
<feature type="compositionally biased region" description="Basic and acidic residues" evidence="1">
    <location>
        <begin position="272"/>
        <end position="304"/>
    </location>
</feature>
<evidence type="ECO:0000256" key="1">
    <source>
        <dbReference type="SAM" id="MobiDB-lite"/>
    </source>
</evidence>
<feature type="compositionally biased region" description="Low complexity" evidence="1">
    <location>
        <begin position="456"/>
        <end position="466"/>
    </location>
</feature>
<feature type="compositionally biased region" description="Basic and acidic residues" evidence="1">
    <location>
        <begin position="328"/>
        <end position="339"/>
    </location>
</feature>
<feature type="compositionally biased region" description="Polar residues" evidence="1">
    <location>
        <begin position="526"/>
        <end position="538"/>
    </location>
</feature>
<name>A0AAN6ET88_EXODE</name>
<reference evidence="3" key="1">
    <citation type="submission" date="2023-01" db="EMBL/GenBank/DDBJ databases">
        <title>Exophiala dermititidis isolated from Cystic Fibrosis Patient.</title>
        <authorList>
            <person name="Kurbessoian T."/>
            <person name="Crocker A."/>
            <person name="Murante D."/>
            <person name="Hogan D.A."/>
            <person name="Stajich J.E."/>
        </authorList>
    </citation>
    <scope>NUCLEOTIDE SEQUENCE</scope>
    <source>
        <strain evidence="3">Ex8</strain>
    </source>
</reference>
<protein>
    <recommendedName>
        <fullName evidence="2">DUF3074 domain-containing protein</fullName>
    </recommendedName>
</protein>
<dbReference type="PANTHER" id="PTHR40370">
    <property type="entry name" value="EXPRESSED PROTEIN"/>
    <property type="match status" value="1"/>
</dbReference>